<evidence type="ECO:0000259" key="2">
    <source>
        <dbReference type="Pfam" id="PF08239"/>
    </source>
</evidence>
<evidence type="ECO:0000256" key="1">
    <source>
        <dbReference type="SAM" id="SignalP"/>
    </source>
</evidence>
<keyword evidence="1" id="KW-0732">Signal</keyword>
<organism evidence="3 4">
    <name type="scientific">Streptomyces rectiviolaceus</name>
    <dbReference type="NCBI Taxonomy" id="332591"/>
    <lineage>
        <taxon>Bacteria</taxon>
        <taxon>Bacillati</taxon>
        <taxon>Actinomycetota</taxon>
        <taxon>Actinomycetes</taxon>
        <taxon>Kitasatosporales</taxon>
        <taxon>Streptomycetaceae</taxon>
        <taxon>Streptomyces</taxon>
    </lineage>
</organism>
<evidence type="ECO:0000313" key="3">
    <source>
        <dbReference type="EMBL" id="GAA3084649.1"/>
    </source>
</evidence>
<accession>A0ABP6MA03</accession>
<keyword evidence="4" id="KW-1185">Reference proteome</keyword>
<gene>
    <name evidence="3" type="ORF">GCM10010449_05530</name>
</gene>
<comment type="caution">
    <text evidence="3">The sequence shown here is derived from an EMBL/GenBank/DDBJ whole genome shotgun (WGS) entry which is preliminary data.</text>
</comment>
<dbReference type="Gene3D" id="2.30.30.40">
    <property type="entry name" value="SH3 Domains"/>
    <property type="match status" value="1"/>
</dbReference>
<sequence length="212" mass="21772">MMVRRAVTGCASVALASVAMAGFAQADAQPAPASGASQAAPRVTLTPATAKQKSAVTVKVVGAPKTCRSVQARSDAFVRTVALAKKGNPPVYSGRAGVKAKAAPGFHQVTVGGVGCGKWVAKARLTILAPPKPAPKVVKGTVTSKIGLNVRKQPTSGSAVTGAYRSRQTIDLICKKAGQPVGGNRTWYQVKTPKGWVTARYVKAHGTVPTCK</sequence>
<dbReference type="Proteomes" id="UP001501637">
    <property type="component" value="Unassembled WGS sequence"/>
</dbReference>
<feature type="signal peptide" evidence="1">
    <location>
        <begin position="1"/>
        <end position="26"/>
    </location>
</feature>
<reference evidence="4" key="1">
    <citation type="journal article" date="2019" name="Int. J. Syst. Evol. Microbiol.">
        <title>The Global Catalogue of Microorganisms (GCM) 10K type strain sequencing project: providing services to taxonomists for standard genome sequencing and annotation.</title>
        <authorList>
            <consortium name="The Broad Institute Genomics Platform"/>
            <consortium name="The Broad Institute Genome Sequencing Center for Infectious Disease"/>
            <person name="Wu L."/>
            <person name="Ma J."/>
        </authorList>
    </citation>
    <scope>NUCLEOTIDE SEQUENCE [LARGE SCALE GENOMIC DNA]</scope>
    <source>
        <strain evidence="4">JCM 9092</strain>
    </source>
</reference>
<feature type="domain" description="SH3b" evidence="2">
    <location>
        <begin position="147"/>
        <end position="203"/>
    </location>
</feature>
<feature type="chain" id="PRO_5046656454" description="SH3b domain-containing protein" evidence="1">
    <location>
        <begin position="27"/>
        <end position="212"/>
    </location>
</feature>
<dbReference type="InterPro" id="IPR003646">
    <property type="entry name" value="SH3-like_bac-type"/>
</dbReference>
<protein>
    <recommendedName>
        <fullName evidence="2">SH3b domain-containing protein</fullName>
    </recommendedName>
</protein>
<proteinExistence type="predicted"/>
<dbReference type="EMBL" id="BAAAUG010000013">
    <property type="protein sequence ID" value="GAA3084649.1"/>
    <property type="molecule type" value="Genomic_DNA"/>
</dbReference>
<name>A0ABP6MA03_9ACTN</name>
<dbReference type="Pfam" id="PF08239">
    <property type="entry name" value="SH3_3"/>
    <property type="match status" value="1"/>
</dbReference>
<evidence type="ECO:0000313" key="4">
    <source>
        <dbReference type="Proteomes" id="UP001501637"/>
    </source>
</evidence>